<dbReference type="GO" id="GO:0005829">
    <property type="term" value="C:cytosol"/>
    <property type="evidence" value="ECO:0007669"/>
    <property type="project" value="TreeGrafter"/>
</dbReference>
<protein>
    <submittedName>
        <fullName evidence="2">Transcriptional regulator</fullName>
    </submittedName>
</protein>
<keyword evidence="1" id="KW-0238">DNA-binding</keyword>
<dbReference type="eggNOG" id="COG1959">
    <property type="taxonomic scope" value="Bacteria"/>
</dbReference>
<accession>A0A084IIQ4</accession>
<dbReference type="GO" id="GO:0003677">
    <property type="term" value="F:DNA binding"/>
    <property type="evidence" value="ECO:0007669"/>
    <property type="project" value="UniProtKB-KW"/>
</dbReference>
<dbReference type="STRING" id="1304275.C41B8_14270"/>
<dbReference type="SUPFAM" id="SSF46785">
    <property type="entry name" value="Winged helix' DNA-binding domain"/>
    <property type="match status" value="1"/>
</dbReference>
<organism evidence="2 3">
    <name type="scientific">Salinisphaera hydrothermalis (strain C41B8)</name>
    <dbReference type="NCBI Taxonomy" id="1304275"/>
    <lineage>
        <taxon>Bacteria</taxon>
        <taxon>Pseudomonadati</taxon>
        <taxon>Pseudomonadota</taxon>
        <taxon>Gammaproteobacteria</taxon>
        <taxon>Salinisphaerales</taxon>
        <taxon>Salinisphaeraceae</taxon>
        <taxon>Salinisphaera</taxon>
    </lineage>
</organism>
<dbReference type="RefSeq" id="WP_037339605.1">
    <property type="nucleotide sequence ID" value="NZ_APNK01000026.1"/>
</dbReference>
<proteinExistence type="predicted"/>
<dbReference type="AlphaFoldDB" id="A0A084IIQ4"/>
<evidence type="ECO:0000313" key="3">
    <source>
        <dbReference type="Proteomes" id="UP000028302"/>
    </source>
</evidence>
<gene>
    <name evidence="2" type="ORF">C41B8_14270</name>
</gene>
<dbReference type="InterPro" id="IPR000944">
    <property type="entry name" value="Tscrpt_reg_Rrf2"/>
</dbReference>
<dbReference type="InterPro" id="IPR036388">
    <property type="entry name" value="WH-like_DNA-bd_sf"/>
</dbReference>
<dbReference type="EMBL" id="APNK01000026">
    <property type="protein sequence ID" value="KEZ76588.1"/>
    <property type="molecule type" value="Genomic_DNA"/>
</dbReference>
<dbReference type="InterPro" id="IPR036390">
    <property type="entry name" value="WH_DNA-bd_sf"/>
</dbReference>
<name>A0A084IIQ4_SALHC</name>
<evidence type="ECO:0000313" key="2">
    <source>
        <dbReference type="EMBL" id="KEZ76588.1"/>
    </source>
</evidence>
<evidence type="ECO:0000256" key="1">
    <source>
        <dbReference type="ARBA" id="ARBA00023125"/>
    </source>
</evidence>
<dbReference type="Gene3D" id="1.10.10.10">
    <property type="entry name" value="Winged helix-like DNA-binding domain superfamily/Winged helix DNA-binding domain"/>
    <property type="match status" value="1"/>
</dbReference>
<dbReference type="PANTHER" id="PTHR33221">
    <property type="entry name" value="WINGED HELIX-TURN-HELIX TRANSCRIPTIONAL REGULATOR, RRF2 FAMILY"/>
    <property type="match status" value="1"/>
</dbReference>
<dbReference type="PROSITE" id="PS51197">
    <property type="entry name" value="HTH_RRF2_2"/>
    <property type="match status" value="1"/>
</dbReference>
<dbReference type="Proteomes" id="UP000028302">
    <property type="component" value="Unassembled WGS sequence"/>
</dbReference>
<dbReference type="GO" id="GO:0003700">
    <property type="term" value="F:DNA-binding transcription factor activity"/>
    <property type="evidence" value="ECO:0007669"/>
    <property type="project" value="TreeGrafter"/>
</dbReference>
<keyword evidence="3" id="KW-1185">Reference proteome</keyword>
<reference evidence="2 3" key="1">
    <citation type="submission" date="2013-03" db="EMBL/GenBank/DDBJ databases">
        <title>Salinisphaera hydrothermalis C41B8 Genome Sequencing.</title>
        <authorList>
            <person name="Li C."/>
            <person name="Lai Q."/>
            <person name="Shao Z."/>
        </authorList>
    </citation>
    <scope>NUCLEOTIDE SEQUENCE [LARGE SCALE GENOMIC DNA]</scope>
    <source>
        <strain evidence="2 3">C41B8</strain>
    </source>
</reference>
<dbReference type="Pfam" id="PF02082">
    <property type="entry name" value="Rrf2"/>
    <property type="match status" value="1"/>
</dbReference>
<dbReference type="NCBIfam" id="TIGR00738">
    <property type="entry name" value="rrf2_super"/>
    <property type="match status" value="1"/>
</dbReference>
<sequence length="151" mass="16116">MQLSTHTDYALRLLIYLAIADGESPATVQDAAARYRVSAHHMAKVAQTLVQLGHVNSRRGRGGGLSLAQPADAIDVGALVRQTENLTLLECFGPNSTCPIDPACRLKGLLGRAQNAFLETLDGHTIADLVGNAAELRALLRPENDVLPNPE</sequence>
<dbReference type="PATRIC" id="fig|1304275.5.peg.2917"/>
<dbReference type="PANTHER" id="PTHR33221:SF4">
    <property type="entry name" value="HTH-TYPE TRANSCRIPTIONAL REPRESSOR NSRR"/>
    <property type="match status" value="1"/>
</dbReference>
<comment type="caution">
    <text evidence="2">The sequence shown here is derived from an EMBL/GenBank/DDBJ whole genome shotgun (WGS) entry which is preliminary data.</text>
</comment>
<dbReference type="OrthoDB" id="9795923at2"/>